<feature type="transmembrane region" description="Helical" evidence="8">
    <location>
        <begin position="511"/>
        <end position="534"/>
    </location>
</feature>
<dbReference type="SMART" id="SM00724">
    <property type="entry name" value="TLC"/>
    <property type="match status" value="1"/>
</dbReference>
<dbReference type="InterPro" id="IPR006634">
    <property type="entry name" value="TLC-dom"/>
</dbReference>
<evidence type="ECO:0000256" key="1">
    <source>
        <dbReference type="ARBA" id="ARBA00004141"/>
    </source>
</evidence>
<keyword evidence="2 5" id="KW-0812">Transmembrane</keyword>
<dbReference type="GO" id="GO:0016020">
    <property type="term" value="C:membrane"/>
    <property type="evidence" value="ECO:0007669"/>
    <property type="project" value="UniProtKB-SubCell"/>
</dbReference>
<feature type="compositionally biased region" description="Low complexity" evidence="7">
    <location>
        <begin position="19"/>
        <end position="43"/>
    </location>
</feature>
<feature type="coiled-coil region" evidence="6">
    <location>
        <begin position="112"/>
        <end position="167"/>
    </location>
</feature>
<feature type="transmembrane region" description="Helical" evidence="8">
    <location>
        <begin position="390"/>
        <end position="410"/>
    </location>
</feature>
<dbReference type="PANTHER" id="PTHR47383:SF8">
    <property type="entry name" value="OS01G0768300 PROTEIN"/>
    <property type="match status" value="1"/>
</dbReference>
<dbReference type="AlphaFoldDB" id="B9ET76"/>
<keyword evidence="4 5" id="KW-0472">Membrane</keyword>
<feature type="transmembrane region" description="Helical" evidence="8">
    <location>
        <begin position="456"/>
        <end position="472"/>
    </location>
</feature>
<reference evidence="10" key="2">
    <citation type="submission" date="2008-12" db="EMBL/GenBank/DDBJ databases">
        <title>Improved gene annotation of the rice (Oryza sativa) genomes.</title>
        <authorList>
            <person name="Wang J."/>
            <person name="Li R."/>
            <person name="Fan W."/>
            <person name="Huang Q."/>
            <person name="Zhang J."/>
            <person name="Zhou Y."/>
            <person name="Hu Y."/>
            <person name="Zi S."/>
            <person name="Li J."/>
            <person name="Ni P."/>
            <person name="Zheng H."/>
            <person name="Zhang Y."/>
            <person name="Zhao M."/>
            <person name="Hao Q."/>
            <person name="McDermott J."/>
            <person name="Samudrala R."/>
            <person name="Kristiansen K."/>
            <person name="Wong G.K.-S."/>
        </authorList>
    </citation>
    <scope>NUCLEOTIDE SEQUENCE</scope>
</reference>
<keyword evidence="3 8" id="KW-1133">Transmembrane helix</keyword>
<evidence type="ECO:0000256" key="3">
    <source>
        <dbReference type="ARBA" id="ARBA00022989"/>
    </source>
</evidence>
<dbReference type="EMBL" id="CM000138">
    <property type="protein sequence ID" value="EEE55444.1"/>
    <property type="molecule type" value="Genomic_DNA"/>
</dbReference>
<feature type="transmembrane region" description="Helical" evidence="8">
    <location>
        <begin position="430"/>
        <end position="449"/>
    </location>
</feature>
<comment type="subcellular location">
    <subcellularLocation>
        <location evidence="1">Membrane</location>
        <topology evidence="1">Multi-pass membrane protein</topology>
    </subcellularLocation>
</comment>
<evidence type="ECO:0000256" key="5">
    <source>
        <dbReference type="PROSITE-ProRule" id="PRU00205"/>
    </source>
</evidence>
<proteinExistence type="predicted"/>
<name>B9ET76_ORYSJ</name>
<evidence type="ECO:0000256" key="8">
    <source>
        <dbReference type="SAM" id="Phobius"/>
    </source>
</evidence>
<dbReference type="PROSITE" id="PS50922">
    <property type="entry name" value="TLC"/>
    <property type="match status" value="1"/>
</dbReference>
<evidence type="ECO:0000256" key="2">
    <source>
        <dbReference type="ARBA" id="ARBA00022692"/>
    </source>
</evidence>
<evidence type="ECO:0000259" key="9">
    <source>
        <dbReference type="PROSITE" id="PS50922"/>
    </source>
</evidence>
<evidence type="ECO:0000256" key="6">
    <source>
        <dbReference type="SAM" id="Coils"/>
    </source>
</evidence>
<evidence type="ECO:0000256" key="4">
    <source>
        <dbReference type="ARBA" id="ARBA00023136"/>
    </source>
</evidence>
<feature type="compositionally biased region" description="Basic residues" evidence="7">
    <location>
        <begin position="1"/>
        <end position="10"/>
    </location>
</feature>
<feature type="region of interest" description="Disordered" evidence="7">
    <location>
        <begin position="1"/>
        <end position="55"/>
    </location>
</feature>
<evidence type="ECO:0000313" key="10">
    <source>
        <dbReference type="EMBL" id="EEE55444.1"/>
    </source>
</evidence>
<organism evidence="10">
    <name type="scientific">Oryza sativa subsp. japonica</name>
    <name type="common">Rice</name>
    <dbReference type="NCBI Taxonomy" id="39947"/>
    <lineage>
        <taxon>Eukaryota</taxon>
        <taxon>Viridiplantae</taxon>
        <taxon>Streptophyta</taxon>
        <taxon>Embryophyta</taxon>
        <taxon>Tracheophyta</taxon>
        <taxon>Spermatophyta</taxon>
        <taxon>Magnoliopsida</taxon>
        <taxon>Liliopsida</taxon>
        <taxon>Poales</taxon>
        <taxon>Poaceae</taxon>
        <taxon>BOP clade</taxon>
        <taxon>Oryzoideae</taxon>
        <taxon>Oryzeae</taxon>
        <taxon>Oryzinae</taxon>
        <taxon>Oryza</taxon>
        <taxon>Oryza sativa</taxon>
    </lineage>
</organism>
<sequence length="584" mass="65669">MAVTTLRKKSASQGMMRTPSCPYPISSAASSSSASMHGSFSSPTGTRNLVAASPPPPPLFPTSTGTYPAFISATTPDECPAAALVMLPGKHWRPRCRRTRTSSWRWRARSRAVAVAARASRLELEAARLRQKLADKDRLAAELADRAASLEQALRDSDARLRAALDDNAKLAKERDSLAHTSKKLARDLAKLETFKRHLMQSLGDDNPPIQETVDIRTCEQSVAKASSWKGRTTRVDGKEFFRQARNRLSYEQFAAFLANIKELNAHRQSREETLQKADEIFGSENKDLFMSFQSLLSRSLSSGVKVYQMMDLSTTSVVAAKAYKYRAESLVKDYLLADCYVSYTAVLGGILMCKMVYDITHLISSLYYKGYGSLTKIQKLEWNNRGMSTVHAMFITLMSVYLVFFSNLFSDELDGPVTVRSSNLSNFTLGVSLGYFIADLAMLSWAYPSLGGMEYVLHHLLSIISLVYAIYSEEGQLYTYMVLISETTTPGINLRWFLDTVGMKRSKAYLVNGVTMFVAWLVARIILFIYLFYHIYFHIDQVKQMRTFSCILIFAVPTILLVMNTVWFVKILRGLKKTLAKRQ</sequence>
<feature type="transmembrane region" description="Helical" evidence="8">
    <location>
        <begin position="546"/>
        <end position="570"/>
    </location>
</feature>
<dbReference type="PANTHER" id="PTHR47383">
    <property type="entry name" value="OS03G0659800 PROTEIN"/>
    <property type="match status" value="1"/>
</dbReference>
<keyword evidence="6" id="KW-0175">Coiled coil</keyword>
<gene>
    <name evidence="10" type="ORF">OsJ_03593</name>
</gene>
<dbReference type="Pfam" id="PF25972">
    <property type="entry name" value="At4g15545_C"/>
    <property type="match status" value="1"/>
</dbReference>
<reference evidence="10" key="1">
    <citation type="journal article" date="2005" name="PLoS Biol.">
        <title>The genomes of Oryza sativa: a history of duplications.</title>
        <authorList>
            <person name="Yu J."/>
            <person name="Wang J."/>
            <person name="Lin W."/>
            <person name="Li S."/>
            <person name="Li H."/>
            <person name="Zhou J."/>
            <person name="Ni P."/>
            <person name="Dong W."/>
            <person name="Hu S."/>
            <person name="Zeng C."/>
            <person name="Zhang J."/>
            <person name="Zhang Y."/>
            <person name="Li R."/>
            <person name="Xu Z."/>
            <person name="Li S."/>
            <person name="Li X."/>
            <person name="Zheng H."/>
            <person name="Cong L."/>
            <person name="Lin L."/>
            <person name="Yin J."/>
            <person name="Geng J."/>
            <person name="Li G."/>
            <person name="Shi J."/>
            <person name="Liu J."/>
            <person name="Lv H."/>
            <person name="Li J."/>
            <person name="Wang J."/>
            <person name="Deng Y."/>
            <person name="Ran L."/>
            <person name="Shi X."/>
            <person name="Wang X."/>
            <person name="Wu Q."/>
            <person name="Li C."/>
            <person name="Ren X."/>
            <person name="Wang J."/>
            <person name="Wang X."/>
            <person name="Li D."/>
            <person name="Liu D."/>
            <person name="Zhang X."/>
            <person name="Ji Z."/>
            <person name="Zhao W."/>
            <person name="Sun Y."/>
            <person name="Zhang Z."/>
            <person name="Bao J."/>
            <person name="Han Y."/>
            <person name="Dong L."/>
            <person name="Ji J."/>
            <person name="Chen P."/>
            <person name="Wu S."/>
            <person name="Liu J."/>
            <person name="Xiao Y."/>
            <person name="Bu D."/>
            <person name="Tan J."/>
            <person name="Yang L."/>
            <person name="Ye C."/>
            <person name="Zhang J."/>
            <person name="Xu J."/>
            <person name="Zhou Y."/>
            <person name="Yu Y."/>
            <person name="Zhang B."/>
            <person name="Zhuang S."/>
            <person name="Wei H."/>
            <person name="Liu B."/>
            <person name="Lei M."/>
            <person name="Yu H."/>
            <person name="Li Y."/>
            <person name="Xu H."/>
            <person name="Wei S."/>
            <person name="He X."/>
            <person name="Fang L."/>
            <person name="Zhang Z."/>
            <person name="Zhang Y."/>
            <person name="Huang X."/>
            <person name="Su Z."/>
            <person name="Tong W."/>
            <person name="Li J."/>
            <person name="Tong Z."/>
            <person name="Li S."/>
            <person name="Ye J."/>
            <person name="Wang L."/>
            <person name="Fang L."/>
            <person name="Lei T."/>
            <person name="Chen C."/>
            <person name="Chen H."/>
            <person name="Xu Z."/>
            <person name="Li H."/>
            <person name="Huang H."/>
            <person name="Zhang F."/>
            <person name="Xu H."/>
            <person name="Li N."/>
            <person name="Zhao C."/>
            <person name="Li S."/>
            <person name="Dong L."/>
            <person name="Huang Y."/>
            <person name="Li L."/>
            <person name="Xi Y."/>
            <person name="Qi Q."/>
            <person name="Li W."/>
            <person name="Zhang B."/>
            <person name="Hu W."/>
            <person name="Zhang Y."/>
            <person name="Tian X."/>
            <person name="Jiao Y."/>
            <person name="Liang X."/>
            <person name="Jin J."/>
            <person name="Gao L."/>
            <person name="Zheng W."/>
            <person name="Hao B."/>
            <person name="Liu S."/>
            <person name="Wang W."/>
            <person name="Yuan L."/>
            <person name="Cao M."/>
            <person name="McDermott J."/>
            <person name="Samudrala R."/>
            <person name="Wang J."/>
            <person name="Wong G.K."/>
            <person name="Yang H."/>
        </authorList>
    </citation>
    <scope>NUCLEOTIDE SEQUENCE [LARGE SCALE GENOMIC DNA]</scope>
</reference>
<dbReference type="InterPro" id="IPR058935">
    <property type="entry name" value="At4g15545-like_C"/>
</dbReference>
<feature type="domain" description="TLC" evidence="9">
    <location>
        <begin position="378"/>
        <end position="581"/>
    </location>
</feature>
<accession>B9ET76</accession>
<dbReference type="Proteomes" id="UP000007752">
    <property type="component" value="Chromosome 1"/>
</dbReference>
<evidence type="ECO:0000256" key="7">
    <source>
        <dbReference type="SAM" id="MobiDB-lite"/>
    </source>
</evidence>
<dbReference type="InterPro" id="IPR058936">
    <property type="entry name" value="At4g15545-like"/>
</dbReference>
<dbReference type="Pfam" id="PF03798">
    <property type="entry name" value="TRAM_LAG1_CLN8"/>
    <property type="match status" value="1"/>
</dbReference>
<protein>
    <recommendedName>
        <fullName evidence="9">TLC domain-containing protein</fullName>
    </recommendedName>
</protein>